<evidence type="ECO:0000313" key="4">
    <source>
        <dbReference type="Proteomes" id="UP000502287"/>
    </source>
</evidence>
<reference evidence="2 3" key="2">
    <citation type="submission" date="2018-11" db="EMBL/GenBank/DDBJ databases">
        <title>Genomic Encyclopedia of Type Strains, Phase IV (KMG-IV): sequencing the most valuable type-strain genomes for metagenomic binning, comparative biology and taxonomic classification.</title>
        <authorList>
            <person name="Goeker M."/>
        </authorList>
    </citation>
    <scope>NUCLEOTIDE SEQUENCE [LARGE SCALE GENOMIC DNA]</scope>
    <source>
        <strain evidence="2 3">DSM 25797</strain>
    </source>
</reference>
<dbReference type="Proteomes" id="UP000502287">
    <property type="component" value="Chromosome"/>
</dbReference>
<evidence type="ECO:0000313" key="2">
    <source>
        <dbReference type="EMBL" id="RPE96329.1"/>
    </source>
</evidence>
<reference evidence="1 4" key="1">
    <citation type="submission" date="2016-03" db="EMBL/GenBank/DDBJ databases">
        <authorList>
            <person name="Hansen M.J."/>
            <person name="Bojesen A.M."/>
            <person name="Planet P."/>
        </authorList>
    </citation>
    <scope>NUCLEOTIDE SEQUENCE [LARGE SCALE GENOMIC DNA]</scope>
    <source>
        <strain evidence="1 4">HPA 21</strain>
    </source>
</reference>
<dbReference type="AlphaFoldDB" id="A0AAE6X5X7"/>
<evidence type="ECO:0000313" key="1">
    <source>
        <dbReference type="EMBL" id="QIM65243.1"/>
    </source>
</evidence>
<keyword evidence="3" id="KW-1185">Reference proteome</keyword>
<sequence>MAEKQMKCPKCGAPVEDWTDVDEWGWFADAPFRCCGHLIEPLPYPQASPDCALNRTKSCGYFGWEVWDE</sequence>
<gene>
    <name evidence="1" type="ORF">A4G17_07235</name>
    <name evidence="2" type="ORF">EDC49_0719</name>
</gene>
<protein>
    <submittedName>
        <fullName evidence="1">Uncharacterized protein</fullName>
    </submittedName>
</protein>
<dbReference type="EMBL" id="RKQT01000001">
    <property type="protein sequence ID" value="RPE96329.1"/>
    <property type="molecule type" value="Genomic_DNA"/>
</dbReference>
<organism evidence="1 4">
    <name type="scientific">Frederiksenia canicola</name>
    <dbReference type="NCBI Taxonomy" id="123824"/>
    <lineage>
        <taxon>Bacteria</taxon>
        <taxon>Pseudomonadati</taxon>
        <taxon>Pseudomonadota</taxon>
        <taxon>Gammaproteobacteria</taxon>
        <taxon>Pasteurellales</taxon>
        <taxon>Pasteurellaceae</taxon>
        <taxon>Frederiksenia</taxon>
    </lineage>
</organism>
<dbReference type="Proteomes" id="UP000276901">
    <property type="component" value="Unassembled WGS sequence"/>
</dbReference>
<accession>A0AAE6X5X7</accession>
<dbReference type="KEGG" id="fcl:A4G17_07235"/>
<name>A0AAE6X5X7_9PAST</name>
<proteinExistence type="predicted"/>
<dbReference type="EMBL" id="CP015029">
    <property type="protein sequence ID" value="QIM65243.1"/>
    <property type="molecule type" value="Genomic_DNA"/>
</dbReference>
<evidence type="ECO:0000313" key="3">
    <source>
        <dbReference type="Proteomes" id="UP000276901"/>
    </source>
</evidence>
<dbReference type="RefSeq" id="WP_123956227.1">
    <property type="nucleotide sequence ID" value="NZ_CP015029.1"/>
</dbReference>